<evidence type="ECO:0000256" key="1">
    <source>
        <dbReference type="ARBA" id="ARBA00022741"/>
    </source>
</evidence>
<comment type="caution">
    <text evidence="8">The sequence shown here is derived from an EMBL/GenBank/DDBJ whole genome shotgun (WGS) entry which is preliminary data.</text>
</comment>
<keyword evidence="1" id="KW-0547">Nucleotide-binding</keyword>
<dbReference type="Pfam" id="PF13087">
    <property type="entry name" value="AAA_12"/>
    <property type="match status" value="1"/>
</dbReference>
<protein>
    <recommendedName>
        <fullName evidence="10">RNA helicase</fullName>
    </recommendedName>
</protein>
<dbReference type="PANTHER" id="PTHR10887:SF495">
    <property type="entry name" value="HELICASE SENATAXIN ISOFORM X1-RELATED"/>
    <property type="match status" value="1"/>
</dbReference>
<dbReference type="Proteomes" id="UP000789595">
    <property type="component" value="Unassembled WGS sequence"/>
</dbReference>
<dbReference type="SUPFAM" id="SSF52540">
    <property type="entry name" value="P-loop containing nucleoside triphosphate hydrolases"/>
    <property type="match status" value="1"/>
</dbReference>
<proteinExistence type="predicted"/>
<dbReference type="InterPro" id="IPR027417">
    <property type="entry name" value="P-loop_NTPase"/>
</dbReference>
<sequence length="796" mass="85937">MAEPHPWQPDAAPFVAQLLKHLDAGTLPSEVNPLPHVARGRGHGAARDASTLYAPHVLEECLAGAREERQRRERRRVKVIVVETTPIGDHNLRFALLKKKGSDGDELFSDRVALLGRSNRNEAHCVVVPTREASSLHSTKSSGKTCRVAFLGNGVFIRGATLDVELRLDALPAFRENSALQTLENINQSLLAPLLAHTTETPKAAPRTPAPLWQALRSSSNASQFAAIAAGADATPFALVQGPPGTGKTRTILGVCAALLHGDLAEPPPPQRSRRGPGMLSSQTSMRATTRINAPGGLLQAAERSRRILVTAPSNAAVDEVAARFVREGVPGPDGRIRRVRLCRVGTVGGSHRTEATPHEALLRGYTLDVLAERQAGRRAERVTSALLQADIVVATLSGCAHSSLAEAQQSIAPEPLFDAVVVDEAAQAVEPSTYIPLRYGPKRVVLVGDPAQLAATLLSPATERAGYGQSLFERLWRGGHPTSLLRTQYRMQRDLCDLVSRRFYSGLLTSADRVTSQSHSLPPALTALGRTHSAPLAFHDVTSGESRRPDGRSWANAAEARVCARLAGDIVRTTSLSVGVVAPYRAQLTELRNALRGINGDVEVSTVDAFQGREKDVVIVSCVRAPSHGRDVESIGFLADRHRLNVLLSRARLACWVVGHASTLRRNDDWRALVEAAERAGALFSEDRPRKKKRRSPPPASPPAKSPTKRSTPCRAARAALPSNVVAAVAPPPRSSERTAAIRRAREAEARGEVIDVDAPPEVIVIQDSDPESEAELICRPRKVGKKKKKRRRTR</sequence>
<feature type="domain" description="DNA2/NAM7 helicase-like C-terminal" evidence="7">
    <location>
        <begin position="468"/>
        <end position="662"/>
    </location>
</feature>
<dbReference type="InterPro" id="IPR045055">
    <property type="entry name" value="DNA2/NAM7-like"/>
</dbReference>
<keyword evidence="3" id="KW-0347">Helicase</keyword>
<dbReference type="InterPro" id="IPR041679">
    <property type="entry name" value="DNA2/NAM7-like_C"/>
</dbReference>
<reference evidence="8" key="1">
    <citation type="submission" date="2021-11" db="EMBL/GenBank/DDBJ databases">
        <authorList>
            <consortium name="Genoscope - CEA"/>
            <person name="William W."/>
        </authorList>
    </citation>
    <scope>NUCLEOTIDE SEQUENCE</scope>
</reference>
<keyword evidence="4" id="KW-0067">ATP-binding</keyword>
<evidence type="ECO:0000256" key="3">
    <source>
        <dbReference type="ARBA" id="ARBA00022806"/>
    </source>
</evidence>
<evidence type="ECO:0000259" key="6">
    <source>
        <dbReference type="Pfam" id="PF13086"/>
    </source>
</evidence>
<dbReference type="PANTHER" id="PTHR10887">
    <property type="entry name" value="DNA2/NAM7 HELICASE FAMILY"/>
    <property type="match status" value="1"/>
</dbReference>
<keyword evidence="2" id="KW-0378">Hydrolase</keyword>
<dbReference type="CDD" id="cd18042">
    <property type="entry name" value="DEXXQc_SETX"/>
    <property type="match status" value="1"/>
</dbReference>
<evidence type="ECO:0000256" key="4">
    <source>
        <dbReference type="ARBA" id="ARBA00022840"/>
    </source>
</evidence>
<evidence type="ECO:0000256" key="2">
    <source>
        <dbReference type="ARBA" id="ARBA00022801"/>
    </source>
</evidence>
<feature type="region of interest" description="Disordered" evidence="5">
    <location>
        <begin position="685"/>
        <end position="796"/>
    </location>
</feature>
<feature type="domain" description="DNA2/NAM7 helicase helicase" evidence="6">
    <location>
        <begin position="220"/>
        <end position="349"/>
    </location>
</feature>
<name>A0A8J2WTU9_9STRA</name>
<dbReference type="CDD" id="cd18808">
    <property type="entry name" value="SF1_C_Upf1"/>
    <property type="match status" value="1"/>
</dbReference>
<feature type="region of interest" description="Disordered" evidence="5">
    <location>
        <begin position="263"/>
        <end position="292"/>
    </location>
</feature>
<organism evidence="8 9">
    <name type="scientific">Pelagomonas calceolata</name>
    <dbReference type="NCBI Taxonomy" id="35677"/>
    <lineage>
        <taxon>Eukaryota</taxon>
        <taxon>Sar</taxon>
        <taxon>Stramenopiles</taxon>
        <taxon>Ochrophyta</taxon>
        <taxon>Pelagophyceae</taxon>
        <taxon>Pelagomonadales</taxon>
        <taxon>Pelagomonadaceae</taxon>
        <taxon>Pelagomonas</taxon>
    </lineage>
</organism>
<evidence type="ECO:0000259" key="7">
    <source>
        <dbReference type="Pfam" id="PF13087"/>
    </source>
</evidence>
<dbReference type="GO" id="GO:0005524">
    <property type="term" value="F:ATP binding"/>
    <property type="evidence" value="ECO:0007669"/>
    <property type="project" value="UniProtKB-KW"/>
</dbReference>
<dbReference type="EMBL" id="CAKKNE010000002">
    <property type="protein sequence ID" value="CAH0368047.1"/>
    <property type="molecule type" value="Genomic_DNA"/>
</dbReference>
<dbReference type="InterPro" id="IPR047187">
    <property type="entry name" value="SF1_C_Upf1"/>
</dbReference>
<evidence type="ECO:0008006" key="10">
    <source>
        <dbReference type="Google" id="ProtNLM"/>
    </source>
</evidence>
<evidence type="ECO:0000313" key="9">
    <source>
        <dbReference type="Proteomes" id="UP000789595"/>
    </source>
</evidence>
<dbReference type="FunFam" id="3.40.50.300:FF:000326">
    <property type="entry name" value="P-loop containing nucleoside triphosphate hydrolase"/>
    <property type="match status" value="1"/>
</dbReference>
<evidence type="ECO:0000256" key="5">
    <source>
        <dbReference type="SAM" id="MobiDB-lite"/>
    </source>
</evidence>
<dbReference type="AlphaFoldDB" id="A0A8J2WTU9"/>
<dbReference type="GO" id="GO:0005694">
    <property type="term" value="C:chromosome"/>
    <property type="evidence" value="ECO:0007669"/>
    <property type="project" value="UniProtKB-ARBA"/>
</dbReference>
<gene>
    <name evidence="8" type="ORF">PECAL_2P10950</name>
</gene>
<keyword evidence="9" id="KW-1185">Reference proteome</keyword>
<evidence type="ECO:0000313" key="8">
    <source>
        <dbReference type="EMBL" id="CAH0368047.1"/>
    </source>
</evidence>
<dbReference type="OrthoDB" id="6513042at2759"/>
<feature type="compositionally biased region" description="Basic and acidic residues" evidence="5">
    <location>
        <begin position="745"/>
        <end position="755"/>
    </location>
</feature>
<dbReference type="GO" id="GO:0004386">
    <property type="term" value="F:helicase activity"/>
    <property type="evidence" value="ECO:0007669"/>
    <property type="project" value="UniProtKB-KW"/>
</dbReference>
<dbReference type="Pfam" id="PF13086">
    <property type="entry name" value="AAA_11"/>
    <property type="match status" value="2"/>
</dbReference>
<dbReference type="InterPro" id="IPR041677">
    <property type="entry name" value="DNA2/NAM7_AAA_11"/>
</dbReference>
<dbReference type="Gene3D" id="3.40.50.300">
    <property type="entry name" value="P-loop containing nucleotide triphosphate hydrolases"/>
    <property type="match status" value="2"/>
</dbReference>
<feature type="domain" description="DNA2/NAM7 helicase helicase" evidence="6">
    <location>
        <begin position="376"/>
        <end position="460"/>
    </location>
</feature>
<accession>A0A8J2WTU9</accession>
<dbReference type="GO" id="GO:0016787">
    <property type="term" value="F:hydrolase activity"/>
    <property type="evidence" value="ECO:0007669"/>
    <property type="project" value="UniProtKB-KW"/>
</dbReference>
<feature type="compositionally biased region" description="Polar residues" evidence="5">
    <location>
        <begin position="280"/>
        <end position="292"/>
    </location>
</feature>
<feature type="compositionally biased region" description="Basic residues" evidence="5">
    <location>
        <begin position="781"/>
        <end position="796"/>
    </location>
</feature>